<organism evidence="1 2">
    <name type="scientific">Membranihabitans marinus</name>
    <dbReference type="NCBI Taxonomy" id="1227546"/>
    <lineage>
        <taxon>Bacteria</taxon>
        <taxon>Pseudomonadati</taxon>
        <taxon>Bacteroidota</taxon>
        <taxon>Saprospiria</taxon>
        <taxon>Saprospirales</taxon>
        <taxon>Saprospiraceae</taxon>
        <taxon>Membranihabitans</taxon>
    </lineage>
</organism>
<dbReference type="RefSeq" id="WP_222580973.1">
    <property type="nucleotide sequence ID" value="NZ_JAHVHU010000014.1"/>
</dbReference>
<accession>A0A953HWG8</accession>
<dbReference type="Proteomes" id="UP000753961">
    <property type="component" value="Unassembled WGS sequence"/>
</dbReference>
<gene>
    <name evidence="1" type="ORF">KUV50_14895</name>
</gene>
<proteinExistence type="predicted"/>
<evidence type="ECO:0000313" key="1">
    <source>
        <dbReference type="EMBL" id="MBY5959436.1"/>
    </source>
</evidence>
<evidence type="ECO:0000313" key="2">
    <source>
        <dbReference type="Proteomes" id="UP000753961"/>
    </source>
</evidence>
<protein>
    <submittedName>
        <fullName evidence="1">Uncharacterized protein</fullName>
    </submittedName>
</protein>
<keyword evidence="2" id="KW-1185">Reference proteome</keyword>
<reference evidence="1" key="1">
    <citation type="submission" date="2021-06" db="EMBL/GenBank/DDBJ databases">
        <title>44 bacteria genomes isolated from Dapeng, Shenzhen.</title>
        <authorList>
            <person name="Zheng W."/>
            <person name="Yu S."/>
            <person name="Huang Y."/>
        </authorList>
    </citation>
    <scope>NUCLEOTIDE SEQUENCE</scope>
    <source>
        <strain evidence="1">DP5N28-2</strain>
    </source>
</reference>
<dbReference type="AlphaFoldDB" id="A0A953HWG8"/>
<sequence>MSTVELRHIITEHLSHIEDASFLNAIKTILESKVSEGEYKLSDYQKKRVDVARNELKRNMTTSHNDLQIEIDQWLNTK</sequence>
<name>A0A953HWG8_9BACT</name>
<comment type="caution">
    <text evidence="1">The sequence shown here is derived from an EMBL/GenBank/DDBJ whole genome shotgun (WGS) entry which is preliminary data.</text>
</comment>
<dbReference type="EMBL" id="JAHVHU010000014">
    <property type="protein sequence ID" value="MBY5959436.1"/>
    <property type="molecule type" value="Genomic_DNA"/>
</dbReference>